<dbReference type="InterPro" id="IPR050156">
    <property type="entry name" value="TC-AMP_synthase_SUA5"/>
</dbReference>
<dbReference type="InterPro" id="IPR017945">
    <property type="entry name" value="DHBP_synth_RibB-like_a/b_dom"/>
</dbReference>
<dbReference type="STRING" id="195913.SAMN04488004_10589"/>
<evidence type="ECO:0000313" key="17">
    <source>
        <dbReference type="Proteomes" id="UP000199550"/>
    </source>
</evidence>
<name>A0A1I4DV04_9RHOB</name>
<proteinExistence type="inferred from homology"/>
<dbReference type="GO" id="GO:0003725">
    <property type="term" value="F:double-stranded RNA binding"/>
    <property type="evidence" value="ECO:0007669"/>
    <property type="project" value="UniProtKB-UniRule"/>
</dbReference>
<keyword evidence="8 13" id="KW-0548">Nucleotidyltransferase</keyword>
<comment type="subcellular location">
    <subcellularLocation>
        <location evidence="1 13">Cytoplasm</location>
    </subcellularLocation>
</comment>
<evidence type="ECO:0000256" key="1">
    <source>
        <dbReference type="ARBA" id="ARBA00004496"/>
    </source>
</evidence>
<feature type="binding site" evidence="14">
    <location>
        <position position="148"/>
    </location>
    <ligand>
        <name>L-threonine</name>
        <dbReference type="ChEBI" id="CHEBI:57926"/>
    </ligand>
</feature>
<keyword evidence="5 13" id="KW-0963">Cytoplasm</keyword>
<dbReference type="AlphaFoldDB" id="A0A1I4DV04"/>
<comment type="similarity">
    <text evidence="2 13">Belongs to the SUA5 family.</text>
</comment>
<evidence type="ECO:0000256" key="7">
    <source>
        <dbReference type="ARBA" id="ARBA00022694"/>
    </source>
</evidence>
<dbReference type="OrthoDB" id="9814580at2"/>
<dbReference type="GO" id="GO:0005737">
    <property type="term" value="C:cytoplasm"/>
    <property type="evidence" value="ECO:0007669"/>
    <property type="project" value="UniProtKB-SubCell"/>
</dbReference>
<keyword evidence="6 13" id="KW-0808">Transferase</keyword>
<dbReference type="InterPro" id="IPR010923">
    <property type="entry name" value="T(6)A37_SUA5"/>
</dbReference>
<dbReference type="RefSeq" id="WP_090186863.1">
    <property type="nucleotide sequence ID" value="NZ_CP072994.1"/>
</dbReference>
<evidence type="ECO:0000256" key="4">
    <source>
        <dbReference type="ARBA" id="ARBA00015492"/>
    </source>
</evidence>
<gene>
    <name evidence="16" type="ORF">SAMN04488004_10589</name>
</gene>
<keyword evidence="9 13" id="KW-0547">Nucleotide-binding</keyword>
<comment type="function">
    <text evidence="13">Required for the formation of a threonylcarbamoyl group on adenosine at position 37 (t(6)A37) in tRNAs that read codons beginning with adenine.</text>
</comment>
<feature type="binding site" evidence="14">
    <location>
        <position position="73"/>
    </location>
    <ligand>
        <name>L-threonine</name>
        <dbReference type="ChEBI" id="CHEBI:57926"/>
    </ligand>
</feature>
<keyword evidence="10 13" id="KW-0067">ATP-binding</keyword>
<feature type="binding site" evidence="14">
    <location>
        <position position="41"/>
    </location>
    <ligand>
        <name>L-threonine</name>
        <dbReference type="ChEBI" id="CHEBI:57926"/>
    </ligand>
</feature>
<feature type="binding site" evidence="14">
    <location>
        <position position="124"/>
    </location>
    <ligand>
        <name>ATP</name>
        <dbReference type="ChEBI" id="CHEBI:30616"/>
    </ligand>
</feature>
<dbReference type="InterPro" id="IPR038385">
    <property type="entry name" value="Sua5/YwlC_C"/>
</dbReference>
<dbReference type="GO" id="GO:0000049">
    <property type="term" value="F:tRNA binding"/>
    <property type="evidence" value="ECO:0007669"/>
    <property type="project" value="TreeGrafter"/>
</dbReference>
<evidence type="ECO:0000256" key="11">
    <source>
        <dbReference type="ARBA" id="ARBA00029774"/>
    </source>
</evidence>
<feature type="binding site" evidence="14">
    <location>
        <position position="68"/>
    </location>
    <ligand>
        <name>L-threonine</name>
        <dbReference type="ChEBI" id="CHEBI:57926"/>
    </ligand>
</feature>
<dbReference type="GeneID" id="97892014"/>
<evidence type="ECO:0000256" key="5">
    <source>
        <dbReference type="ARBA" id="ARBA00022490"/>
    </source>
</evidence>
<evidence type="ECO:0000256" key="13">
    <source>
        <dbReference type="PIRNR" id="PIRNR004930"/>
    </source>
</evidence>
<dbReference type="Pfam" id="PF03481">
    <property type="entry name" value="Sua5_C"/>
    <property type="match status" value="1"/>
</dbReference>
<dbReference type="PROSITE" id="PS51163">
    <property type="entry name" value="YRDC"/>
    <property type="match status" value="1"/>
</dbReference>
<evidence type="ECO:0000256" key="10">
    <source>
        <dbReference type="ARBA" id="ARBA00022840"/>
    </source>
</evidence>
<dbReference type="NCBIfam" id="TIGR00057">
    <property type="entry name" value="L-threonylcarbamoyladenylate synthase"/>
    <property type="match status" value="1"/>
</dbReference>
<dbReference type="GO" id="GO:0006450">
    <property type="term" value="P:regulation of translational fidelity"/>
    <property type="evidence" value="ECO:0007669"/>
    <property type="project" value="TreeGrafter"/>
</dbReference>
<feature type="binding site" evidence="14">
    <location>
        <position position="150"/>
    </location>
    <ligand>
        <name>ATP</name>
        <dbReference type="ChEBI" id="CHEBI:30616"/>
    </ligand>
</feature>
<evidence type="ECO:0000259" key="15">
    <source>
        <dbReference type="PROSITE" id="PS51163"/>
    </source>
</evidence>
<dbReference type="PANTHER" id="PTHR17490:SF16">
    <property type="entry name" value="THREONYLCARBAMOYL-AMP SYNTHASE"/>
    <property type="match status" value="1"/>
</dbReference>
<dbReference type="GO" id="GO:0008033">
    <property type="term" value="P:tRNA processing"/>
    <property type="evidence" value="ECO:0007669"/>
    <property type="project" value="UniProtKB-KW"/>
</dbReference>
<dbReference type="PIRSF" id="PIRSF004930">
    <property type="entry name" value="Tln_factor_SUA5"/>
    <property type="match status" value="1"/>
</dbReference>
<feature type="binding site" evidence="14">
    <location>
        <position position="128"/>
    </location>
    <ligand>
        <name>L-threonine</name>
        <dbReference type="ChEBI" id="CHEBI:57926"/>
    </ligand>
</feature>
<accession>A0A1I4DV04</accession>
<dbReference type="GO" id="GO:0061710">
    <property type="term" value="F:L-threonylcarbamoyladenylate synthase"/>
    <property type="evidence" value="ECO:0007669"/>
    <property type="project" value="UniProtKB-EC"/>
</dbReference>
<dbReference type="GO" id="GO:0005524">
    <property type="term" value="F:ATP binding"/>
    <property type="evidence" value="ECO:0007669"/>
    <property type="project" value="UniProtKB-UniRule"/>
</dbReference>
<keyword evidence="7 13" id="KW-0819">tRNA processing</keyword>
<evidence type="ECO:0000313" key="16">
    <source>
        <dbReference type="EMBL" id="SFK97215.1"/>
    </source>
</evidence>
<feature type="binding site" evidence="14">
    <location>
        <position position="64"/>
    </location>
    <ligand>
        <name>ATP</name>
        <dbReference type="ChEBI" id="CHEBI:30616"/>
    </ligand>
</feature>
<dbReference type="InterPro" id="IPR006070">
    <property type="entry name" value="Sua5-like_dom"/>
</dbReference>
<organism evidence="16 17">
    <name type="scientific">Loktanella salsilacus</name>
    <dbReference type="NCBI Taxonomy" id="195913"/>
    <lineage>
        <taxon>Bacteria</taxon>
        <taxon>Pseudomonadati</taxon>
        <taxon>Pseudomonadota</taxon>
        <taxon>Alphaproteobacteria</taxon>
        <taxon>Rhodobacterales</taxon>
        <taxon>Roseobacteraceae</taxon>
        <taxon>Loktanella</taxon>
    </lineage>
</organism>
<feature type="binding site" evidence="14">
    <location>
        <position position="158"/>
    </location>
    <ligand>
        <name>ATP</name>
        <dbReference type="ChEBI" id="CHEBI:30616"/>
    </ligand>
</feature>
<feature type="binding site" evidence="14">
    <location>
        <position position="201"/>
    </location>
    <ligand>
        <name>ATP</name>
        <dbReference type="ChEBI" id="CHEBI:30616"/>
    </ligand>
</feature>
<evidence type="ECO:0000256" key="12">
    <source>
        <dbReference type="ARBA" id="ARBA00048366"/>
    </source>
</evidence>
<reference evidence="16 17" key="1">
    <citation type="submission" date="2016-10" db="EMBL/GenBank/DDBJ databases">
        <authorList>
            <person name="de Groot N.N."/>
        </authorList>
    </citation>
    <scope>NUCLEOTIDE SEQUENCE [LARGE SCALE GENOMIC DNA]</scope>
    <source>
        <strain evidence="16 17">DSM 16199</strain>
    </source>
</reference>
<evidence type="ECO:0000256" key="9">
    <source>
        <dbReference type="ARBA" id="ARBA00022741"/>
    </source>
</evidence>
<dbReference type="EC" id="2.7.7.87" evidence="3 13"/>
<comment type="catalytic activity">
    <reaction evidence="12 13">
        <text>L-threonine + hydrogencarbonate + ATP = L-threonylcarbamoyladenylate + diphosphate + H2O</text>
        <dbReference type="Rhea" id="RHEA:36407"/>
        <dbReference type="ChEBI" id="CHEBI:15377"/>
        <dbReference type="ChEBI" id="CHEBI:17544"/>
        <dbReference type="ChEBI" id="CHEBI:30616"/>
        <dbReference type="ChEBI" id="CHEBI:33019"/>
        <dbReference type="ChEBI" id="CHEBI:57926"/>
        <dbReference type="ChEBI" id="CHEBI:73682"/>
        <dbReference type="EC" id="2.7.7.87"/>
    </reaction>
</comment>
<feature type="binding site" evidence="14">
    <location>
        <position position="188"/>
    </location>
    <ligand>
        <name>L-threonine</name>
        <dbReference type="ChEBI" id="CHEBI:57926"/>
    </ligand>
</feature>
<dbReference type="InterPro" id="IPR005145">
    <property type="entry name" value="Sua5_C"/>
</dbReference>
<dbReference type="SUPFAM" id="SSF55821">
    <property type="entry name" value="YrdC/RibB"/>
    <property type="match status" value="1"/>
</dbReference>
<protein>
    <recommendedName>
        <fullName evidence="4 13">Threonylcarbamoyl-AMP synthase</fullName>
        <shortName evidence="13">TC-AMP synthase</shortName>
        <ecNumber evidence="3 13">2.7.7.87</ecNumber>
    </recommendedName>
    <alternativeName>
        <fullName evidence="11 13">L-threonylcarbamoyladenylate synthase</fullName>
    </alternativeName>
</protein>
<dbReference type="Proteomes" id="UP000199550">
    <property type="component" value="Unassembled WGS sequence"/>
</dbReference>
<dbReference type="Gene3D" id="3.90.870.10">
    <property type="entry name" value="DHBP synthase"/>
    <property type="match status" value="1"/>
</dbReference>
<sequence>MQSRNDNATSETAVFLADDAGLTNAAKVLSDGGLVAFPTETVYGLGADARRSDAVAGIYAAKGRPSFNPLIVHVADLAAAEALVTFTPQAYRLAQAFWPGALTLVLPLRPDAGISTLVTAGLTTLAVRVPDHPVAQGLLRAFGGPVAAPSANPSGRISPTTAAHVMAGLAGRIGGVVDGGACGVGVESTIVDVTGDPVLLRAGGVAAEALEAALGQPLSRPSGTAAITAPGMLASHYAPQGTVRLDATHARPGEVMLGFGPVAGDLTLSAAGDLVEAATNLFDRLHQLDAMGAQAIAVAPVPEHGLGAAINDRLRRAAAPRS</sequence>
<evidence type="ECO:0000256" key="2">
    <source>
        <dbReference type="ARBA" id="ARBA00007663"/>
    </source>
</evidence>
<feature type="domain" description="YrdC-like" evidence="15">
    <location>
        <begin position="19"/>
        <end position="205"/>
    </location>
</feature>
<dbReference type="Pfam" id="PF01300">
    <property type="entry name" value="Sua5_yciO_yrdC"/>
    <property type="match status" value="1"/>
</dbReference>
<evidence type="ECO:0000256" key="14">
    <source>
        <dbReference type="PIRSR" id="PIRSR004930-1"/>
    </source>
</evidence>
<evidence type="ECO:0000256" key="6">
    <source>
        <dbReference type="ARBA" id="ARBA00022679"/>
    </source>
</evidence>
<dbReference type="Gene3D" id="3.40.50.11030">
    <property type="entry name" value="Threonylcarbamoyl-AMP synthase, C-terminal domain"/>
    <property type="match status" value="1"/>
</dbReference>
<feature type="binding site" evidence="14">
    <location>
        <position position="237"/>
    </location>
    <ligand>
        <name>ATP</name>
        <dbReference type="ChEBI" id="CHEBI:30616"/>
    </ligand>
</feature>
<dbReference type="PANTHER" id="PTHR17490">
    <property type="entry name" value="SUA5"/>
    <property type="match status" value="1"/>
</dbReference>
<keyword evidence="17" id="KW-1185">Reference proteome</keyword>
<evidence type="ECO:0000256" key="3">
    <source>
        <dbReference type="ARBA" id="ARBA00012584"/>
    </source>
</evidence>
<dbReference type="FunFam" id="3.90.870.10:FF:000009">
    <property type="entry name" value="Threonylcarbamoyl-AMP synthase, putative"/>
    <property type="match status" value="1"/>
</dbReference>
<dbReference type="EMBL" id="FOTF01000005">
    <property type="protein sequence ID" value="SFK97215.1"/>
    <property type="molecule type" value="Genomic_DNA"/>
</dbReference>
<evidence type="ECO:0000256" key="8">
    <source>
        <dbReference type="ARBA" id="ARBA00022695"/>
    </source>
</evidence>